<organism evidence="1">
    <name type="scientific">Siphoviridae sp. ctHjy10</name>
    <dbReference type="NCBI Taxonomy" id="2826234"/>
    <lineage>
        <taxon>Viruses</taxon>
        <taxon>Duplodnaviria</taxon>
        <taxon>Heunggongvirae</taxon>
        <taxon>Uroviricota</taxon>
        <taxon>Caudoviricetes</taxon>
    </lineage>
</organism>
<dbReference type="InterPro" id="IPR027417">
    <property type="entry name" value="P-loop_NTPase"/>
</dbReference>
<name>A0A8S5MBI2_9CAUD</name>
<evidence type="ECO:0000313" key="1">
    <source>
        <dbReference type="EMBL" id="DAD79713.1"/>
    </source>
</evidence>
<dbReference type="EMBL" id="BK014871">
    <property type="protein sequence ID" value="DAD79713.1"/>
    <property type="molecule type" value="Genomic_DNA"/>
</dbReference>
<sequence>MSASKLLLSEKYKAFLKCDAPVEFLEGTTAAGKTTVGIFKFMLKVAESPKKLHIIAADDTGTAEKNIINKDLGILDDFGILVEYNGSGTKDDKIPHLILHTGKGDKVIYVLGYGNKKKWKKALGGQYGCLYIDEVNTADIDFVREASMRCDYLMATLNPDDPGLPVYKEYINCARPLPEWKDETPQEIIEELKEEPKDGWIHWFFSFKDNAGLPEDKLQQILQNTPKGTKIWKNKIQGLRGKATGLVFSNFSRKKHVVTAAWVKKQIADGNIRFRKFTAGLDTSYSSKSPDTIAMIFQGITDDRKLITLAEKVYNNADLSVPLAPSDTAVKFIAFLDRCRSEWGFAKESFIDCADAATITELRKYKRLHGCLYNFIESYKKVTILDRINLQLGWIQQDCYLVVEDCTNHISELERYSWDEEEDVPVPEDKNDHTINANQYGWIPYRNMIGFEEDKQR</sequence>
<accession>A0A8S5MBI2</accession>
<proteinExistence type="predicted"/>
<reference evidence="1" key="1">
    <citation type="journal article" date="2021" name="Proc. Natl. Acad. Sci. U.S.A.">
        <title>A Catalog of Tens of Thousands of Viruses from Human Metagenomes Reveals Hidden Associations with Chronic Diseases.</title>
        <authorList>
            <person name="Tisza M.J."/>
            <person name="Buck C.B."/>
        </authorList>
    </citation>
    <scope>NUCLEOTIDE SEQUENCE</scope>
    <source>
        <strain evidence="1">CtHjy10</strain>
    </source>
</reference>
<dbReference type="Gene3D" id="3.30.420.280">
    <property type="match status" value="1"/>
</dbReference>
<protein>
    <submittedName>
        <fullName evidence="1">Large terminase</fullName>
    </submittedName>
</protein>
<dbReference type="Gene3D" id="3.40.50.300">
    <property type="entry name" value="P-loop containing nucleotide triphosphate hydrolases"/>
    <property type="match status" value="1"/>
</dbReference>